<name>A0A315ZN29_9ACTN</name>
<organism evidence="2 3">
    <name type="scientific">Quadrisphaera granulorum</name>
    <dbReference type="NCBI Taxonomy" id="317664"/>
    <lineage>
        <taxon>Bacteria</taxon>
        <taxon>Bacillati</taxon>
        <taxon>Actinomycetota</taxon>
        <taxon>Actinomycetes</taxon>
        <taxon>Kineosporiales</taxon>
        <taxon>Kineosporiaceae</taxon>
        <taxon>Quadrisphaera</taxon>
    </lineage>
</organism>
<accession>A0A315ZN29</accession>
<reference evidence="2 3" key="1">
    <citation type="submission" date="2018-03" db="EMBL/GenBank/DDBJ databases">
        <title>Genomic Encyclopedia of Archaeal and Bacterial Type Strains, Phase II (KMG-II): from individual species to whole genera.</title>
        <authorList>
            <person name="Goeker M."/>
        </authorList>
    </citation>
    <scope>NUCLEOTIDE SEQUENCE [LARGE SCALE GENOMIC DNA]</scope>
    <source>
        <strain evidence="2 3">DSM 44889</strain>
    </source>
</reference>
<feature type="region of interest" description="Disordered" evidence="1">
    <location>
        <begin position="93"/>
        <end position="140"/>
    </location>
</feature>
<dbReference type="AlphaFoldDB" id="A0A315ZN29"/>
<evidence type="ECO:0008006" key="4">
    <source>
        <dbReference type="Google" id="ProtNLM"/>
    </source>
</evidence>
<evidence type="ECO:0000313" key="2">
    <source>
        <dbReference type="EMBL" id="PWJ46268.1"/>
    </source>
</evidence>
<dbReference type="Proteomes" id="UP000245469">
    <property type="component" value="Unassembled WGS sequence"/>
</dbReference>
<dbReference type="RefSeq" id="WP_109776682.1">
    <property type="nucleotide sequence ID" value="NZ_QGDQ01000049.1"/>
</dbReference>
<comment type="caution">
    <text evidence="2">The sequence shown here is derived from an EMBL/GenBank/DDBJ whole genome shotgun (WGS) entry which is preliminary data.</text>
</comment>
<evidence type="ECO:0000313" key="3">
    <source>
        <dbReference type="Proteomes" id="UP000245469"/>
    </source>
</evidence>
<protein>
    <recommendedName>
        <fullName evidence="4">Transposase</fullName>
    </recommendedName>
</protein>
<dbReference type="EMBL" id="QGDQ01000049">
    <property type="protein sequence ID" value="PWJ46268.1"/>
    <property type="molecule type" value="Genomic_DNA"/>
</dbReference>
<evidence type="ECO:0000256" key="1">
    <source>
        <dbReference type="SAM" id="MobiDB-lite"/>
    </source>
</evidence>
<gene>
    <name evidence="2" type="ORF">BXY45_1494</name>
</gene>
<sequence>MGHSTTPAWIKRAAIREVREGRELRVDIARDLRLSPTCIAAWVKADIAAEQAEATRGPSPAELELRAVTARLAELEAENSAWRQAAAGALTRLQSANPGSGSAEAPSDAGARGLRPEAGISEPSPLGSIPVQPQAPEDLA</sequence>
<keyword evidence="3" id="KW-1185">Reference proteome</keyword>
<proteinExistence type="predicted"/>